<dbReference type="EMBL" id="JAGRRH010000020">
    <property type="protein sequence ID" value="KAG7347286.1"/>
    <property type="molecule type" value="Genomic_DNA"/>
</dbReference>
<feature type="compositionally biased region" description="Basic and acidic residues" evidence="1">
    <location>
        <begin position="118"/>
        <end position="131"/>
    </location>
</feature>
<feature type="compositionally biased region" description="Basic and acidic residues" evidence="1">
    <location>
        <begin position="27"/>
        <end position="41"/>
    </location>
</feature>
<feature type="compositionally biased region" description="Basic and acidic residues" evidence="1">
    <location>
        <begin position="73"/>
        <end position="88"/>
    </location>
</feature>
<sequence length="175" mass="19341">MSADPAPAFPAATGVTGLDQALGNKTDLNDDHMRTREHESQEEADDETYEEEISEEESYDIDDQESAGVDESAGVHDDADDHDSTKEDDMTETGESTGVEETEHPNYTGVEDTNAHTLSEEFRQAEQEGREAATTSENAGPNTRSCNRNRRGRGPRNSYTLLMAIMDTFNPITHR</sequence>
<organism evidence="2 3">
    <name type="scientific">Nitzschia inconspicua</name>
    <dbReference type="NCBI Taxonomy" id="303405"/>
    <lineage>
        <taxon>Eukaryota</taxon>
        <taxon>Sar</taxon>
        <taxon>Stramenopiles</taxon>
        <taxon>Ochrophyta</taxon>
        <taxon>Bacillariophyta</taxon>
        <taxon>Bacillariophyceae</taxon>
        <taxon>Bacillariophycidae</taxon>
        <taxon>Bacillariales</taxon>
        <taxon>Bacillariaceae</taxon>
        <taxon>Nitzschia</taxon>
    </lineage>
</organism>
<evidence type="ECO:0000313" key="2">
    <source>
        <dbReference type="EMBL" id="KAG7347286.1"/>
    </source>
</evidence>
<dbReference type="Proteomes" id="UP000693970">
    <property type="component" value="Unassembled WGS sequence"/>
</dbReference>
<dbReference type="AlphaFoldDB" id="A0A9K3KPX2"/>
<proteinExistence type="predicted"/>
<feature type="compositionally biased region" description="Acidic residues" evidence="1">
    <location>
        <begin position="42"/>
        <end position="65"/>
    </location>
</feature>
<reference evidence="2" key="2">
    <citation type="submission" date="2021-04" db="EMBL/GenBank/DDBJ databases">
        <authorList>
            <person name="Podell S."/>
        </authorList>
    </citation>
    <scope>NUCLEOTIDE SEQUENCE</scope>
    <source>
        <strain evidence="2">Hildebrandi</strain>
    </source>
</reference>
<comment type="caution">
    <text evidence="2">The sequence shown here is derived from an EMBL/GenBank/DDBJ whole genome shotgun (WGS) entry which is preliminary data.</text>
</comment>
<name>A0A9K3KPX2_9STRA</name>
<protein>
    <submittedName>
        <fullName evidence="2">Uncharacterized protein</fullName>
    </submittedName>
</protein>
<gene>
    <name evidence="2" type="ORF">IV203_015991</name>
</gene>
<feature type="region of interest" description="Disordered" evidence="1">
    <location>
        <begin position="1"/>
        <end position="158"/>
    </location>
</feature>
<keyword evidence="3" id="KW-1185">Reference proteome</keyword>
<evidence type="ECO:0000313" key="3">
    <source>
        <dbReference type="Proteomes" id="UP000693970"/>
    </source>
</evidence>
<accession>A0A9K3KPX2</accession>
<evidence type="ECO:0000256" key="1">
    <source>
        <dbReference type="SAM" id="MobiDB-lite"/>
    </source>
</evidence>
<reference evidence="2" key="1">
    <citation type="journal article" date="2021" name="Sci. Rep.">
        <title>Diploid genomic architecture of Nitzschia inconspicua, an elite biomass production diatom.</title>
        <authorList>
            <person name="Oliver A."/>
            <person name="Podell S."/>
            <person name="Pinowska A."/>
            <person name="Traller J.C."/>
            <person name="Smith S.R."/>
            <person name="McClure R."/>
            <person name="Beliaev A."/>
            <person name="Bohutskyi P."/>
            <person name="Hill E.A."/>
            <person name="Rabines A."/>
            <person name="Zheng H."/>
            <person name="Allen L.Z."/>
            <person name="Kuo A."/>
            <person name="Grigoriev I.V."/>
            <person name="Allen A.E."/>
            <person name="Hazlebeck D."/>
            <person name="Allen E.E."/>
        </authorList>
    </citation>
    <scope>NUCLEOTIDE SEQUENCE</scope>
    <source>
        <strain evidence="2">Hildebrandi</strain>
    </source>
</reference>